<gene>
    <name evidence="1" type="ORF">DHV22_16210</name>
</gene>
<dbReference type="Proteomes" id="UP000263268">
    <property type="component" value="Unassembled WGS sequence"/>
</dbReference>
<dbReference type="Pfam" id="PF26622">
    <property type="entry name" value="DUF8199"/>
    <property type="match status" value="1"/>
</dbReference>
<dbReference type="InterPro" id="IPR058060">
    <property type="entry name" value="HYC_CC_PP"/>
</dbReference>
<sequence>MTCLVLFSTLSFTVEKHYCGNHLVDVAIFTKAENCGMDPEAFATANFEKKHCCKDEIQVVKGQDKLKKSSFEDLQLEQQLFLSAFICSFLNLYEGLPEQVIPHKNYSPPNLVADIHVLDQVFLI</sequence>
<evidence type="ECO:0000313" key="2">
    <source>
        <dbReference type="Proteomes" id="UP000263268"/>
    </source>
</evidence>
<protein>
    <submittedName>
        <fullName evidence="1">Uncharacterized protein</fullName>
    </submittedName>
</protein>
<dbReference type="NCBIfam" id="NF047658">
    <property type="entry name" value="HYC_CC_PP"/>
    <property type="match status" value="1"/>
</dbReference>
<reference evidence="1 2" key="1">
    <citation type="journal article" date="2018" name="Nat. Biotechnol.">
        <title>A standardized bacterial taxonomy based on genome phylogeny substantially revises the tree of life.</title>
        <authorList>
            <person name="Parks D.H."/>
            <person name="Chuvochina M."/>
            <person name="Waite D.W."/>
            <person name="Rinke C."/>
            <person name="Skarshewski A."/>
            <person name="Chaumeil P.A."/>
            <person name="Hugenholtz P."/>
        </authorList>
    </citation>
    <scope>NUCLEOTIDE SEQUENCE [LARGE SCALE GENOMIC DNA]</scope>
    <source>
        <strain evidence="1">UBA10227</strain>
    </source>
</reference>
<accession>A0A3D6BY96</accession>
<comment type="caution">
    <text evidence="1">The sequence shown here is derived from an EMBL/GenBank/DDBJ whole genome shotgun (WGS) entry which is preliminary data.</text>
</comment>
<name>A0A3D6BY96_9FLAO</name>
<organism evidence="1 2">
    <name type="scientific">Xanthomarina gelatinilytica</name>
    <dbReference type="NCBI Taxonomy" id="1137281"/>
    <lineage>
        <taxon>Bacteria</taxon>
        <taxon>Pseudomonadati</taxon>
        <taxon>Bacteroidota</taxon>
        <taxon>Flavobacteriia</taxon>
        <taxon>Flavobacteriales</taxon>
        <taxon>Flavobacteriaceae</taxon>
        <taxon>Xanthomarina</taxon>
    </lineage>
</organism>
<dbReference type="InterPro" id="IPR058512">
    <property type="entry name" value="DUF8199"/>
</dbReference>
<evidence type="ECO:0000313" key="1">
    <source>
        <dbReference type="EMBL" id="HCY83025.1"/>
    </source>
</evidence>
<dbReference type="EMBL" id="DPRK01000261">
    <property type="protein sequence ID" value="HCY83025.1"/>
    <property type="molecule type" value="Genomic_DNA"/>
</dbReference>
<proteinExistence type="predicted"/>
<dbReference type="AlphaFoldDB" id="A0A3D6BY96"/>